<accession>A0A4Y2UXQ6</accession>
<protein>
    <submittedName>
        <fullName evidence="1">Uncharacterized protein</fullName>
    </submittedName>
</protein>
<gene>
    <name evidence="1" type="ORF">AVEN_238800_1</name>
</gene>
<evidence type="ECO:0000313" key="1">
    <source>
        <dbReference type="EMBL" id="GBO16297.1"/>
    </source>
</evidence>
<name>A0A4Y2UXQ6_ARAVE</name>
<dbReference type="AlphaFoldDB" id="A0A4Y2UXQ6"/>
<organism evidence="1 2">
    <name type="scientific">Araneus ventricosus</name>
    <name type="common">Orbweaver spider</name>
    <name type="synonym">Epeira ventricosa</name>
    <dbReference type="NCBI Taxonomy" id="182803"/>
    <lineage>
        <taxon>Eukaryota</taxon>
        <taxon>Metazoa</taxon>
        <taxon>Ecdysozoa</taxon>
        <taxon>Arthropoda</taxon>
        <taxon>Chelicerata</taxon>
        <taxon>Arachnida</taxon>
        <taxon>Araneae</taxon>
        <taxon>Araneomorphae</taxon>
        <taxon>Entelegynae</taxon>
        <taxon>Araneoidea</taxon>
        <taxon>Araneidae</taxon>
        <taxon>Araneus</taxon>
    </lineage>
</organism>
<comment type="caution">
    <text evidence="1">The sequence shown here is derived from an EMBL/GenBank/DDBJ whole genome shotgun (WGS) entry which is preliminary data.</text>
</comment>
<dbReference type="EMBL" id="BGPR01040208">
    <property type="protein sequence ID" value="GBO16297.1"/>
    <property type="molecule type" value="Genomic_DNA"/>
</dbReference>
<proteinExistence type="predicted"/>
<evidence type="ECO:0000313" key="2">
    <source>
        <dbReference type="Proteomes" id="UP000499080"/>
    </source>
</evidence>
<dbReference type="Proteomes" id="UP000499080">
    <property type="component" value="Unassembled WGS sequence"/>
</dbReference>
<reference evidence="1 2" key="1">
    <citation type="journal article" date="2019" name="Sci. Rep.">
        <title>Orb-weaving spider Araneus ventricosus genome elucidates the spidroin gene catalogue.</title>
        <authorList>
            <person name="Kono N."/>
            <person name="Nakamura H."/>
            <person name="Ohtoshi R."/>
            <person name="Moran D.A.P."/>
            <person name="Shinohara A."/>
            <person name="Yoshida Y."/>
            <person name="Fujiwara M."/>
            <person name="Mori M."/>
            <person name="Tomita M."/>
            <person name="Arakawa K."/>
        </authorList>
    </citation>
    <scope>NUCLEOTIDE SEQUENCE [LARGE SCALE GENOMIC DNA]</scope>
</reference>
<keyword evidence="2" id="KW-1185">Reference proteome</keyword>
<sequence>MYLFFERYLRQIIVIAALQKISALWLFPRATRYEQITAWRVGLREPLEISVASLVVRKESLADFTSVFIYDRERTKPTHFKFFWWPKLSQLLGTSLREPCRPGDETFEEEHFGEEVSIGNSEAVCVFI</sequence>